<dbReference type="PANTHER" id="PTHR42885">
    <property type="entry name" value="HISTIDINOL-PHOSPHATE AMINOTRANSFERASE-RELATED"/>
    <property type="match status" value="1"/>
</dbReference>
<accession>A0A2S6HP95</accession>
<feature type="domain" description="Aminotransferase class I/classII large" evidence="3">
    <location>
        <begin position="16"/>
        <end position="351"/>
    </location>
</feature>
<dbReference type="GO" id="GO:0030170">
    <property type="term" value="F:pyridoxal phosphate binding"/>
    <property type="evidence" value="ECO:0007669"/>
    <property type="project" value="InterPro"/>
</dbReference>
<dbReference type="InterPro" id="IPR015422">
    <property type="entry name" value="PyrdxlP-dep_Trfase_small"/>
</dbReference>
<reference evidence="4 5" key="1">
    <citation type="submission" date="2018-02" db="EMBL/GenBank/DDBJ databases">
        <title>Genomic Encyclopedia of Archaeal and Bacterial Type Strains, Phase II (KMG-II): from individual species to whole genera.</title>
        <authorList>
            <person name="Goeker M."/>
        </authorList>
    </citation>
    <scope>NUCLEOTIDE SEQUENCE [LARGE SCALE GENOMIC DNA]</scope>
    <source>
        <strain evidence="4 5">DSM 3808</strain>
    </source>
</reference>
<dbReference type="Pfam" id="PF00155">
    <property type="entry name" value="Aminotran_1_2"/>
    <property type="match status" value="1"/>
</dbReference>
<dbReference type="InterPro" id="IPR015424">
    <property type="entry name" value="PyrdxlP-dep_Trfase"/>
</dbReference>
<evidence type="ECO:0000256" key="2">
    <source>
        <dbReference type="ARBA" id="ARBA00022898"/>
    </source>
</evidence>
<dbReference type="InterPro" id="IPR004839">
    <property type="entry name" value="Aminotransferase_I/II_large"/>
</dbReference>
<protein>
    <submittedName>
        <fullName evidence="4">Threonine-phosphate decarboxylase</fullName>
    </submittedName>
</protein>
<keyword evidence="5" id="KW-1185">Reference proteome</keyword>
<dbReference type="Proteomes" id="UP000237749">
    <property type="component" value="Unassembled WGS sequence"/>
</dbReference>
<dbReference type="OrthoDB" id="9813612at2"/>
<dbReference type="AlphaFoldDB" id="A0A2S6HP95"/>
<comment type="cofactor">
    <cofactor evidence="1">
        <name>pyridoxal 5'-phosphate</name>
        <dbReference type="ChEBI" id="CHEBI:597326"/>
    </cofactor>
</comment>
<dbReference type="Gene3D" id="3.90.1150.10">
    <property type="entry name" value="Aspartate Aminotransferase, domain 1"/>
    <property type="match status" value="1"/>
</dbReference>
<evidence type="ECO:0000313" key="5">
    <source>
        <dbReference type="Proteomes" id="UP000237749"/>
    </source>
</evidence>
<keyword evidence="2" id="KW-0663">Pyridoxal phosphate</keyword>
<gene>
    <name evidence="4" type="ORF">BXY41_111153</name>
</gene>
<name>A0A2S6HP95_9FIRM</name>
<dbReference type="PANTHER" id="PTHR42885:SF1">
    <property type="entry name" value="THREONINE-PHOSPHATE DECARBOXYLASE"/>
    <property type="match status" value="1"/>
</dbReference>
<evidence type="ECO:0000313" key="4">
    <source>
        <dbReference type="EMBL" id="PPK79217.1"/>
    </source>
</evidence>
<dbReference type="EMBL" id="PTJA01000011">
    <property type="protein sequence ID" value="PPK79217.1"/>
    <property type="molecule type" value="Genomic_DNA"/>
</dbReference>
<dbReference type="GO" id="GO:0003824">
    <property type="term" value="F:catalytic activity"/>
    <property type="evidence" value="ECO:0007669"/>
    <property type="project" value="UniProtKB-ARBA"/>
</dbReference>
<evidence type="ECO:0000259" key="3">
    <source>
        <dbReference type="Pfam" id="PF00155"/>
    </source>
</evidence>
<dbReference type="InterPro" id="IPR015421">
    <property type="entry name" value="PyrdxlP-dep_Trfase_major"/>
</dbReference>
<dbReference type="Gene3D" id="3.40.640.10">
    <property type="entry name" value="Type I PLP-dependent aspartate aminotransferase-like (Major domain)"/>
    <property type="match status" value="1"/>
</dbReference>
<dbReference type="RefSeq" id="WP_104438505.1">
    <property type="nucleotide sequence ID" value="NZ_PTJA01000011.1"/>
</dbReference>
<dbReference type="CDD" id="cd00609">
    <property type="entry name" value="AAT_like"/>
    <property type="match status" value="1"/>
</dbReference>
<organism evidence="4 5">
    <name type="scientific">Lacrimispora xylanisolvens</name>
    <dbReference type="NCBI Taxonomy" id="384636"/>
    <lineage>
        <taxon>Bacteria</taxon>
        <taxon>Bacillati</taxon>
        <taxon>Bacillota</taxon>
        <taxon>Clostridia</taxon>
        <taxon>Lachnospirales</taxon>
        <taxon>Lachnospiraceae</taxon>
        <taxon>Lacrimispora</taxon>
    </lineage>
</organism>
<proteinExistence type="predicted"/>
<dbReference type="SUPFAM" id="SSF53383">
    <property type="entry name" value="PLP-dependent transferases"/>
    <property type="match status" value="1"/>
</dbReference>
<evidence type="ECO:0000256" key="1">
    <source>
        <dbReference type="ARBA" id="ARBA00001933"/>
    </source>
</evidence>
<comment type="caution">
    <text evidence="4">The sequence shown here is derived from an EMBL/GenBank/DDBJ whole genome shotgun (WGS) entry which is preliminary data.</text>
</comment>
<sequence>MEYQHGGDIYTNQVTMDYSANINPLGLAKGVKKALLQAVENCSCYPDSRCSKLITELGAFHGFSEKQLICGNGAADLIFQIVQVIKPGRALLIAPSFLEYEQALETVSAEVVWYDLKESDGFRLSVKEITKWLKENDQEIEMLFLCNPNNPTGFALPKEEMKELLDVCSQKRIYCVIDECFNEFLDNPGSYSVLELISKGGYDHVFVLKAFTKIYAMAGVRLGYGISTGEKTIELMNRIRQPWSVSALAQAAGEAALGETEYVKETRQLISREREYLKENLNDLGFLVYDSMANYLFFKDTRKNACNVEKLLYNELLDRQVLIRSCSNYRGLDHTYYRICVKQRMENDAFLAVLKSILTKGE</sequence>